<evidence type="ECO:0000313" key="1">
    <source>
        <dbReference type="EMBL" id="WWD09767.1"/>
    </source>
</evidence>
<dbReference type="KEGG" id="ker:91106696"/>
<dbReference type="GeneID" id="91106696"/>
<dbReference type="AlphaFoldDB" id="A0AAX4KTM5"/>
<evidence type="ECO:0000313" key="2">
    <source>
        <dbReference type="Proteomes" id="UP001358614"/>
    </source>
</evidence>
<proteinExistence type="predicted"/>
<dbReference type="Proteomes" id="UP001358614">
    <property type="component" value="Chromosome 3"/>
</dbReference>
<dbReference type="RefSeq" id="XP_066087734.1">
    <property type="nucleotide sequence ID" value="XM_066231637.1"/>
</dbReference>
<reference evidence="1 2" key="1">
    <citation type="submission" date="2024-01" db="EMBL/GenBank/DDBJ databases">
        <title>Comparative genomics of Cryptococcus and Kwoniella reveals pathogenesis evolution and contrasting modes of karyotype evolution via chromosome fusion or intercentromeric recombination.</title>
        <authorList>
            <person name="Coelho M.A."/>
            <person name="David-Palma M."/>
            <person name="Shea T."/>
            <person name="Bowers K."/>
            <person name="McGinley-Smith S."/>
            <person name="Mohammad A.W."/>
            <person name="Gnirke A."/>
            <person name="Yurkov A.M."/>
            <person name="Nowrousian M."/>
            <person name="Sun S."/>
            <person name="Cuomo C.A."/>
            <person name="Heitman J."/>
        </authorList>
    </citation>
    <scope>NUCLEOTIDE SEQUENCE [LARGE SCALE GENOMIC DNA]</scope>
    <source>
        <strain evidence="1 2">PYCC6329</strain>
    </source>
</reference>
<name>A0AAX4KTM5_9TREE</name>
<gene>
    <name evidence="1" type="ORF">V865_007895</name>
</gene>
<protein>
    <submittedName>
        <fullName evidence="1">Uncharacterized protein</fullName>
    </submittedName>
</protein>
<accession>A0AAX4KTM5</accession>
<keyword evidence="2" id="KW-1185">Reference proteome</keyword>
<organism evidence="1 2">
    <name type="scientific">Kwoniella europaea PYCC6329</name>
    <dbReference type="NCBI Taxonomy" id="1423913"/>
    <lineage>
        <taxon>Eukaryota</taxon>
        <taxon>Fungi</taxon>
        <taxon>Dikarya</taxon>
        <taxon>Basidiomycota</taxon>
        <taxon>Agaricomycotina</taxon>
        <taxon>Tremellomycetes</taxon>
        <taxon>Tremellales</taxon>
        <taxon>Cryptococcaceae</taxon>
        <taxon>Kwoniella</taxon>
    </lineage>
</organism>
<dbReference type="EMBL" id="CP144091">
    <property type="protein sequence ID" value="WWD09767.1"/>
    <property type="molecule type" value="Genomic_DNA"/>
</dbReference>
<sequence>MKKLGILERKVDKNDQIIRDKISSLDNRFMELETHVLYLLSKSPCNLSHHPSNVLDDHFKSPPVPALERKLEEAEWERSFSLDREREKKMAKVTKFVDEDEHPMNSTEDMEEFKSQLKSQREMIDQLLERDRKRDEQVTSLLVSIKVPENTLTQSQLELSALQGRMLDMNGRIDNIEETQDVGEASMMIPRTSPSPSV</sequence>